<protein>
    <submittedName>
        <fullName evidence="1">Uncharacterized protein</fullName>
    </submittedName>
</protein>
<dbReference type="EMBL" id="MN740715">
    <property type="protein sequence ID" value="QHS80621.1"/>
    <property type="molecule type" value="Genomic_DNA"/>
</dbReference>
<organism evidence="1">
    <name type="scientific">viral metagenome</name>
    <dbReference type="NCBI Taxonomy" id="1070528"/>
    <lineage>
        <taxon>unclassified sequences</taxon>
        <taxon>metagenomes</taxon>
        <taxon>organismal metagenomes</taxon>
    </lineage>
</organism>
<dbReference type="EMBL" id="MN740714">
    <property type="protein sequence ID" value="QHS80565.1"/>
    <property type="molecule type" value="Genomic_DNA"/>
</dbReference>
<reference evidence="1" key="1">
    <citation type="journal article" date="2020" name="Nature">
        <title>Giant virus diversity and host interactions through global metagenomics.</title>
        <authorList>
            <person name="Schulz F."/>
            <person name="Roux S."/>
            <person name="Paez-Espino D."/>
            <person name="Jungbluth S."/>
            <person name="Walsh D.A."/>
            <person name="Denef V.J."/>
            <person name="McMahon K.D."/>
            <person name="Konstantinidis K.T."/>
            <person name="Eloe-Fadrosh E.A."/>
            <person name="Kyrpides N.C."/>
            <person name="Woyke T."/>
        </authorList>
    </citation>
    <scope>NUCLEOTIDE SEQUENCE</scope>
    <source>
        <strain evidence="1">GVMAG-S-1091796-13</strain>
    </source>
</reference>
<proteinExistence type="predicted"/>
<dbReference type="AlphaFoldDB" id="A0A6C0AMN1"/>
<accession>A0A6C0AMN1</accession>
<evidence type="ECO:0000313" key="1">
    <source>
        <dbReference type="EMBL" id="QHS80621.1"/>
    </source>
</evidence>
<sequence>MFKKTFADTLKENLTQDSFKPLPSHIQVFKSIHKESSISSNITDCLKNK</sequence>
<name>A0A6C0AMN1_9ZZZZ</name>